<proteinExistence type="predicted"/>
<organism evidence="5 6">
    <name type="scientific">Actinospica durhamensis</name>
    <dbReference type="NCBI Taxonomy" id="1508375"/>
    <lineage>
        <taxon>Bacteria</taxon>
        <taxon>Bacillati</taxon>
        <taxon>Actinomycetota</taxon>
        <taxon>Actinomycetes</taxon>
        <taxon>Catenulisporales</taxon>
        <taxon>Actinospicaceae</taxon>
        <taxon>Actinospica</taxon>
    </lineage>
</organism>
<evidence type="ECO:0000313" key="6">
    <source>
        <dbReference type="Proteomes" id="UP000675781"/>
    </source>
</evidence>
<dbReference type="PANTHER" id="PTHR43537">
    <property type="entry name" value="TRANSCRIPTIONAL REGULATOR, GNTR FAMILY"/>
    <property type="match status" value="1"/>
</dbReference>
<dbReference type="Gene3D" id="3.30.450.20">
    <property type="entry name" value="PAS domain"/>
    <property type="match status" value="1"/>
</dbReference>
<gene>
    <name evidence="5" type="ORF">KDL01_18995</name>
</gene>
<keyword evidence="6" id="KW-1185">Reference proteome</keyword>
<dbReference type="PRINTS" id="PR00035">
    <property type="entry name" value="HTHGNTR"/>
</dbReference>
<dbReference type="CDD" id="cd12913">
    <property type="entry name" value="PDC1_MCP_like"/>
    <property type="match status" value="1"/>
</dbReference>
<keyword evidence="3" id="KW-0804">Transcription</keyword>
<dbReference type="SUPFAM" id="SSF48008">
    <property type="entry name" value="GntR ligand-binding domain-like"/>
    <property type="match status" value="1"/>
</dbReference>
<dbReference type="InterPro" id="IPR036388">
    <property type="entry name" value="WH-like_DNA-bd_sf"/>
</dbReference>
<dbReference type="RefSeq" id="WP_212529863.1">
    <property type="nucleotide sequence ID" value="NZ_JAGSOG010000092.1"/>
</dbReference>
<keyword evidence="2" id="KW-0238">DNA-binding</keyword>
<reference evidence="5" key="1">
    <citation type="submission" date="2021-04" db="EMBL/GenBank/DDBJ databases">
        <title>Genome based classification of Actinospica acidithermotolerans sp. nov., an actinobacterium isolated from an Indonesian hot spring.</title>
        <authorList>
            <person name="Kusuma A.B."/>
            <person name="Putra K.E."/>
            <person name="Nafisah S."/>
            <person name="Loh J."/>
            <person name="Nouioui I."/>
            <person name="Goodfellow M."/>
        </authorList>
    </citation>
    <scope>NUCLEOTIDE SEQUENCE</scope>
    <source>
        <strain evidence="5">CSCA 57</strain>
    </source>
</reference>
<protein>
    <submittedName>
        <fullName evidence="5">GntR family transcriptional regulator</fullName>
    </submittedName>
</protein>
<sequence>MAALSTGSGLTTAAVRAIRALGHGRAGGAGRADQVAEHLAEAIRRGLVAPGERLPAEAALAEQLGVATLTLREALSDLRERGLVETRRGRSGGSFVARPSSDALSRSGLAELSVRQLRELGDQRRAVLGTAAELAAQRASEIEIEALRRRVERLARARTPGERRLADSEFGIELAAAAQSPRITQHEANLRAELGDLVWTLLGDAEHEQSVRVRAALVDAVAEARPEAARRLADQHVGHETDLLMQWRIDLYSAQSADSTAAASADPWSDLADEFERVFADLERTAAEFEASYAACELSSGSYTIADIAALRPRIHATLERFDTLAVGTGLVFTPAVVKDAPHWLEWWWREGSRPPEPLRVNLDPQGPDFFDYVHNEWYDAPIRGRRRHVAGPYLDYVCTNQYTFTLAVPAYHGGRPLGVAAMDVPCDLIESRIMPSLCAEATPQVLLNAAGRVIAAGRASAAPGTRLAGHRNRPPAAPAAAPDSARARLCALTGWSVTTLPSTRA</sequence>
<keyword evidence="1" id="KW-0805">Transcription regulation</keyword>
<dbReference type="AlphaFoldDB" id="A0A941EWR8"/>
<dbReference type="Proteomes" id="UP000675781">
    <property type="component" value="Unassembled WGS sequence"/>
</dbReference>
<comment type="caution">
    <text evidence="5">The sequence shown here is derived from an EMBL/GenBank/DDBJ whole genome shotgun (WGS) entry which is preliminary data.</text>
</comment>
<dbReference type="Gene3D" id="1.10.10.10">
    <property type="entry name" value="Winged helix-like DNA-binding domain superfamily/Winged helix DNA-binding domain"/>
    <property type="match status" value="1"/>
</dbReference>
<accession>A0A941EWR8</accession>
<feature type="domain" description="HTH gntR-type" evidence="4">
    <location>
        <begin position="29"/>
        <end position="99"/>
    </location>
</feature>
<evidence type="ECO:0000256" key="1">
    <source>
        <dbReference type="ARBA" id="ARBA00023015"/>
    </source>
</evidence>
<evidence type="ECO:0000256" key="3">
    <source>
        <dbReference type="ARBA" id="ARBA00023163"/>
    </source>
</evidence>
<evidence type="ECO:0000313" key="5">
    <source>
        <dbReference type="EMBL" id="MBR7835369.1"/>
    </source>
</evidence>
<evidence type="ECO:0000259" key="4">
    <source>
        <dbReference type="PROSITE" id="PS50949"/>
    </source>
</evidence>
<evidence type="ECO:0000256" key="2">
    <source>
        <dbReference type="ARBA" id="ARBA00023125"/>
    </source>
</evidence>
<dbReference type="Pfam" id="PF07729">
    <property type="entry name" value="FCD"/>
    <property type="match status" value="1"/>
</dbReference>
<dbReference type="SMART" id="SM00345">
    <property type="entry name" value="HTH_GNTR"/>
    <property type="match status" value="1"/>
</dbReference>
<dbReference type="Pfam" id="PF00392">
    <property type="entry name" value="GntR"/>
    <property type="match status" value="1"/>
</dbReference>
<dbReference type="GO" id="GO:0003677">
    <property type="term" value="F:DNA binding"/>
    <property type="evidence" value="ECO:0007669"/>
    <property type="project" value="UniProtKB-KW"/>
</dbReference>
<dbReference type="PROSITE" id="PS50949">
    <property type="entry name" value="HTH_GNTR"/>
    <property type="match status" value="1"/>
</dbReference>
<dbReference type="SUPFAM" id="SSF46785">
    <property type="entry name" value="Winged helix' DNA-binding domain"/>
    <property type="match status" value="1"/>
</dbReference>
<dbReference type="InterPro" id="IPR036390">
    <property type="entry name" value="WH_DNA-bd_sf"/>
</dbReference>
<dbReference type="CDD" id="cd07377">
    <property type="entry name" value="WHTH_GntR"/>
    <property type="match status" value="1"/>
</dbReference>
<dbReference type="InterPro" id="IPR008920">
    <property type="entry name" value="TF_FadR/GntR_C"/>
</dbReference>
<dbReference type="EMBL" id="JAGSOG010000092">
    <property type="protein sequence ID" value="MBR7835369.1"/>
    <property type="molecule type" value="Genomic_DNA"/>
</dbReference>
<dbReference type="SMART" id="SM00895">
    <property type="entry name" value="FCD"/>
    <property type="match status" value="1"/>
</dbReference>
<dbReference type="GO" id="GO:0003700">
    <property type="term" value="F:DNA-binding transcription factor activity"/>
    <property type="evidence" value="ECO:0007669"/>
    <property type="project" value="InterPro"/>
</dbReference>
<dbReference type="PANTHER" id="PTHR43537:SF24">
    <property type="entry name" value="GLUCONATE OPERON TRANSCRIPTIONAL REPRESSOR"/>
    <property type="match status" value="1"/>
</dbReference>
<name>A0A941EWR8_9ACTN</name>
<dbReference type="InterPro" id="IPR011711">
    <property type="entry name" value="GntR_C"/>
</dbReference>
<dbReference type="Gene3D" id="1.20.120.530">
    <property type="entry name" value="GntR ligand-binding domain-like"/>
    <property type="match status" value="1"/>
</dbReference>
<dbReference type="InterPro" id="IPR000524">
    <property type="entry name" value="Tscrpt_reg_HTH_GntR"/>
</dbReference>